<reference evidence="2" key="1">
    <citation type="journal article" date="2019" name="Int. J. Syst. Evol. Microbiol.">
        <title>The Global Catalogue of Microorganisms (GCM) 10K type strain sequencing project: providing services to taxonomists for standard genome sequencing and annotation.</title>
        <authorList>
            <consortium name="The Broad Institute Genomics Platform"/>
            <consortium name="The Broad Institute Genome Sequencing Center for Infectious Disease"/>
            <person name="Wu L."/>
            <person name="Ma J."/>
        </authorList>
    </citation>
    <scope>NUCLEOTIDE SEQUENCE [LARGE SCALE GENOMIC DNA]</scope>
    <source>
        <strain evidence="2">KCTC 52165</strain>
    </source>
</reference>
<dbReference type="RefSeq" id="WP_378217413.1">
    <property type="nucleotide sequence ID" value="NZ_JBHRTK010000001.1"/>
</dbReference>
<sequence>MSKVRSHHRPNIAIGPRKAASLALALYELATNVAKSGTSGAVYIE</sequence>
<protein>
    <submittedName>
        <fullName evidence="1">Uncharacterized protein</fullName>
    </submittedName>
</protein>
<name>A0ABV7K5U4_9HYPH</name>
<keyword evidence="2" id="KW-1185">Reference proteome</keyword>
<evidence type="ECO:0000313" key="2">
    <source>
        <dbReference type="Proteomes" id="UP001595583"/>
    </source>
</evidence>
<gene>
    <name evidence="1" type="ORF">ACFOHJ_00495</name>
</gene>
<organism evidence="1 2">
    <name type="scientific">Aquamicrobium soli</name>
    <dbReference type="NCBI Taxonomy" id="1811518"/>
    <lineage>
        <taxon>Bacteria</taxon>
        <taxon>Pseudomonadati</taxon>
        <taxon>Pseudomonadota</taxon>
        <taxon>Alphaproteobacteria</taxon>
        <taxon>Hyphomicrobiales</taxon>
        <taxon>Phyllobacteriaceae</taxon>
        <taxon>Aquamicrobium</taxon>
    </lineage>
</organism>
<dbReference type="EMBL" id="JBHRTK010000001">
    <property type="protein sequence ID" value="MFC3204692.1"/>
    <property type="molecule type" value="Genomic_DNA"/>
</dbReference>
<proteinExistence type="predicted"/>
<evidence type="ECO:0000313" key="1">
    <source>
        <dbReference type="EMBL" id="MFC3204692.1"/>
    </source>
</evidence>
<comment type="caution">
    <text evidence="1">The sequence shown here is derived from an EMBL/GenBank/DDBJ whole genome shotgun (WGS) entry which is preliminary data.</text>
</comment>
<accession>A0ABV7K5U4</accession>
<dbReference type="Proteomes" id="UP001595583">
    <property type="component" value="Unassembled WGS sequence"/>
</dbReference>